<organism evidence="1">
    <name type="scientific">Rhizophora mucronata</name>
    <name type="common">Asiatic mangrove</name>
    <dbReference type="NCBI Taxonomy" id="61149"/>
    <lineage>
        <taxon>Eukaryota</taxon>
        <taxon>Viridiplantae</taxon>
        <taxon>Streptophyta</taxon>
        <taxon>Embryophyta</taxon>
        <taxon>Tracheophyta</taxon>
        <taxon>Spermatophyta</taxon>
        <taxon>Magnoliopsida</taxon>
        <taxon>eudicotyledons</taxon>
        <taxon>Gunneridae</taxon>
        <taxon>Pentapetalae</taxon>
        <taxon>rosids</taxon>
        <taxon>fabids</taxon>
        <taxon>Malpighiales</taxon>
        <taxon>Rhizophoraceae</taxon>
        <taxon>Rhizophora</taxon>
    </lineage>
</organism>
<evidence type="ECO:0000313" key="1">
    <source>
        <dbReference type="EMBL" id="MBW91924.1"/>
    </source>
</evidence>
<proteinExistence type="predicted"/>
<dbReference type="EMBL" id="GGEC01011441">
    <property type="protein sequence ID" value="MBW91924.1"/>
    <property type="molecule type" value="Transcribed_RNA"/>
</dbReference>
<accession>A0A2P2JEN7</accession>
<sequence length="36" mass="4076">MHPPTHYHSSLELVALLSLNKIDVKGRNEEATPYLT</sequence>
<protein>
    <submittedName>
        <fullName evidence="1">Putative sugar phosphate/phosphate translocator At3g11320 isoform X1</fullName>
    </submittedName>
</protein>
<dbReference type="AlphaFoldDB" id="A0A2P2JEN7"/>
<reference evidence="1" key="1">
    <citation type="submission" date="2018-02" db="EMBL/GenBank/DDBJ databases">
        <title>Rhizophora mucronata_Transcriptome.</title>
        <authorList>
            <person name="Meera S.P."/>
            <person name="Sreeshan A."/>
            <person name="Augustine A."/>
        </authorList>
    </citation>
    <scope>NUCLEOTIDE SEQUENCE</scope>
    <source>
        <tissue evidence="1">Leaf</tissue>
    </source>
</reference>
<name>A0A2P2JEN7_RHIMU</name>